<dbReference type="CDD" id="cd20070">
    <property type="entry name" value="5TM_YidC_Alb3"/>
    <property type="match status" value="1"/>
</dbReference>
<feature type="compositionally biased region" description="Pro residues" evidence="13">
    <location>
        <begin position="46"/>
        <end position="60"/>
    </location>
</feature>
<proteinExistence type="inferred from homology"/>
<accession>A0A3B1CDG4</accession>
<dbReference type="InterPro" id="IPR028055">
    <property type="entry name" value="YidC/Oxa/ALB_C"/>
</dbReference>
<feature type="transmembrane region" description="Helical" evidence="14">
    <location>
        <begin position="369"/>
        <end position="388"/>
    </location>
</feature>
<dbReference type="AlphaFoldDB" id="A0A3B1CDG4"/>
<feature type="transmembrane region" description="Helical" evidence="14">
    <location>
        <begin position="438"/>
        <end position="459"/>
    </location>
</feature>
<feature type="transmembrane region" description="Helical" evidence="14">
    <location>
        <begin position="508"/>
        <end position="533"/>
    </location>
</feature>
<sequence length="551" mass="61700">MENRVLLAFVLSLLVFVGWGYFLEEVQPPKEKIALVDKPSMKATPALPPPVPAPTLPVPNAPATAPLPTQETPKPVTPTKQPELPGEEVLVNVFNGRANMVFSSRGGTLRKIILPEYKDDNGEIVNLVEHNEANKWPLSLESSNDGISYILQNGYYEVSASSLTLTESIPTGSLTFHLKHESGLEVIREYTFTFDSFMMEVKTQILPGPYAANNFQYSVLWGPSLGGKVQSQTDMFVFSGPTTFVNNERVETPAEDVASVVHHTGNVQWTAFQNKYFAAALIPISSIKSTLVQNVDGQLYVGLDFESVQSAVTATHLVYAGTKQLQVLEGSGHKLFRLLDYGWFGNKVAFLVKPLLKTLEFFHGITGNYGWSIIFLTVIIKLLFSPLTHKSFKSMKGMQKVQPYVKLIQERNKGDRQKINEEMIELYKKHKVNPLGGCLPMLLQIPVFIALYHALFFSIELRGAPFMGWITDLSVSDPYYVTPVLMGATMFFQQRLSPSIGDPVQQKIMMFLPIVFTFLFLSFPAGLVIYWTVNNILTISQQYYIYKIAKD</sequence>
<feature type="region of interest" description="Disordered" evidence="13">
    <location>
        <begin position="46"/>
        <end position="83"/>
    </location>
</feature>
<evidence type="ECO:0000256" key="10">
    <source>
        <dbReference type="ARBA" id="ARBA00023186"/>
    </source>
</evidence>
<evidence type="ECO:0000256" key="13">
    <source>
        <dbReference type="SAM" id="MobiDB-lite"/>
    </source>
</evidence>
<keyword evidence="6 14" id="KW-0812">Transmembrane</keyword>
<keyword evidence="7" id="KW-0653">Protein transport</keyword>
<comment type="subcellular location">
    <subcellularLocation>
        <location evidence="1">Cell inner membrane</location>
        <topology evidence="1">Multi-pass membrane protein</topology>
    </subcellularLocation>
</comment>
<name>A0A3B1CDG4_9ZZZZ</name>
<dbReference type="EMBL" id="UOGG01000056">
    <property type="protein sequence ID" value="VAX28279.1"/>
    <property type="molecule type" value="Genomic_DNA"/>
</dbReference>
<dbReference type="Pfam" id="PF02096">
    <property type="entry name" value="60KD_IMP"/>
    <property type="match status" value="1"/>
</dbReference>
<dbReference type="HAMAP" id="MF_01810">
    <property type="entry name" value="YidC_type1"/>
    <property type="match status" value="1"/>
</dbReference>
<dbReference type="InterPro" id="IPR001708">
    <property type="entry name" value="YidC/ALB3/OXA1/COX18"/>
</dbReference>
<evidence type="ECO:0000256" key="8">
    <source>
        <dbReference type="ARBA" id="ARBA00022989"/>
    </source>
</evidence>
<gene>
    <name evidence="17" type="ORF">MNBD_NITROSPINAE05-597</name>
</gene>
<dbReference type="GO" id="GO:0005886">
    <property type="term" value="C:plasma membrane"/>
    <property type="evidence" value="ECO:0007669"/>
    <property type="project" value="UniProtKB-SubCell"/>
</dbReference>
<comment type="similarity">
    <text evidence="2">Belongs to the OXA1/ALB3/YidC family. Type 1 subfamily.</text>
</comment>
<evidence type="ECO:0000256" key="12">
    <source>
        <dbReference type="ARBA" id="ARBA00033342"/>
    </source>
</evidence>
<evidence type="ECO:0000256" key="6">
    <source>
        <dbReference type="ARBA" id="ARBA00022692"/>
    </source>
</evidence>
<dbReference type="GO" id="GO:0015031">
    <property type="term" value="P:protein transport"/>
    <property type="evidence" value="ECO:0007669"/>
    <property type="project" value="UniProtKB-KW"/>
</dbReference>
<protein>
    <recommendedName>
        <fullName evidence="3">Membrane protein insertase YidC</fullName>
    </recommendedName>
    <alternativeName>
        <fullName evidence="12">Foldase YidC</fullName>
    </alternativeName>
    <alternativeName>
        <fullName evidence="11">Membrane integrase YidC</fullName>
    </alternativeName>
</protein>
<evidence type="ECO:0000256" key="9">
    <source>
        <dbReference type="ARBA" id="ARBA00023136"/>
    </source>
</evidence>
<keyword evidence="9 14" id="KW-0472">Membrane</keyword>
<evidence type="ECO:0000256" key="4">
    <source>
        <dbReference type="ARBA" id="ARBA00022448"/>
    </source>
</evidence>
<dbReference type="PANTHER" id="PTHR12428">
    <property type="entry name" value="OXA1"/>
    <property type="match status" value="1"/>
</dbReference>
<dbReference type="InterPro" id="IPR047196">
    <property type="entry name" value="YidC_ALB_C"/>
</dbReference>
<keyword evidence="8 14" id="KW-1133">Transmembrane helix</keyword>
<dbReference type="Pfam" id="PF14849">
    <property type="entry name" value="YidC_periplas"/>
    <property type="match status" value="1"/>
</dbReference>
<dbReference type="GO" id="GO:0032977">
    <property type="term" value="F:membrane insertase activity"/>
    <property type="evidence" value="ECO:0007669"/>
    <property type="project" value="InterPro"/>
</dbReference>
<dbReference type="Gene3D" id="2.70.98.90">
    <property type="match status" value="1"/>
</dbReference>
<evidence type="ECO:0000256" key="5">
    <source>
        <dbReference type="ARBA" id="ARBA00022475"/>
    </source>
</evidence>
<evidence type="ECO:0000256" key="11">
    <source>
        <dbReference type="ARBA" id="ARBA00033245"/>
    </source>
</evidence>
<dbReference type="InterPro" id="IPR038221">
    <property type="entry name" value="YidC_periplasmic_sf"/>
</dbReference>
<keyword evidence="5" id="KW-1003">Cell membrane</keyword>
<evidence type="ECO:0000259" key="15">
    <source>
        <dbReference type="Pfam" id="PF02096"/>
    </source>
</evidence>
<feature type="domain" description="Membrane insertase YidC N-terminal" evidence="16">
    <location>
        <begin position="94"/>
        <end position="356"/>
    </location>
</feature>
<dbReference type="PRINTS" id="PR00701">
    <property type="entry name" value="60KDINNERMP"/>
</dbReference>
<reference evidence="17" key="1">
    <citation type="submission" date="2018-06" db="EMBL/GenBank/DDBJ databases">
        <authorList>
            <person name="Zhirakovskaya E."/>
        </authorList>
    </citation>
    <scope>NUCLEOTIDE SEQUENCE</scope>
</reference>
<evidence type="ECO:0000256" key="1">
    <source>
        <dbReference type="ARBA" id="ARBA00004429"/>
    </source>
</evidence>
<organism evidence="17">
    <name type="scientific">hydrothermal vent metagenome</name>
    <dbReference type="NCBI Taxonomy" id="652676"/>
    <lineage>
        <taxon>unclassified sequences</taxon>
        <taxon>metagenomes</taxon>
        <taxon>ecological metagenomes</taxon>
    </lineage>
</organism>
<dbReference type="InterPro" id="IPR028053">
    <property type="entry name" value="Membr_insert_YidC_N"/>
</dbReference>
<keyword evidence="4" id="KW-0813">Transport</keyword>
<evidence type="ECO:0000256" key="2">
    <source>
        <dbReference type="ARBA" id="ARBA00010527"/>
    </source>
</evidence>
<evidence type="ECO:0000259" key="16">
    <source>
        <dbReference type="Pfam" id="PF14849"/>
    </source>
</evidence>
<dbReference type="NCBIfam" id="TIGR03593">
    <property type="entry name" value="yidC_nterm"/>
    <property type="match status" value="1"/>
</dbReference>
<dbReference type="PANTHER" id="PTHR12428:SF65">
    <property type="entry name" value="CYTOCHROME C OXIDASE ASSEMBLY PROTEIN COX18, MITOCHONDRIAL"/>
    <property type="match status" value="1"/>
</dbReference>
<dbReference type="PRINTS" id="PR01900">
    <property type="entry name" value="YIDCPROTEIN"/>
</dbReference>
<evidence type="ECO:0000256" key="3">
    <source>
        <dbReference type="ARBA" id="ARBA00015325"/>
    </source>
</evidence>
<evidence type="ECO:0000256" key="7">
    <source>
        <dbReference type="ARBA" id="ARBA00022927"/>
    </source>
</evidence>
<dbReference type="GO" id="GO:0051205">
    <property type="term" value="P:protein insertion into membrane"/>
    <property type="evidence" value="ECO:0007669"/>
    <property type="project" value="TreeGrafter"/>
</dbReference>
<dbReference type="CDD" id="cd19961">
    <property type="entry name" value="EcYidC-like_peri"/>
    <property type="match status" value="1"/>
</dbReference>
<keyword evidence="10" id="KW-0143">Chaperone</keyword>
<dbReference type="InterPro" id="IPR019998">
    <property type="entry name" value="Membr_insert_YidC"/>
</dbReference>
<evidence type="ECO:0000256" key="14">
    <source>
        <dbReference type="SAM" id="Phobius"/>
    </source>
</evidence>
<feature type="domain" description="Membrane insertase YidC/Oxa/ALB C-terminal" evidence="15">
    <location>
        <begin position="369"/>
        <end position="547"/>
    </location>
</feature>
<evidence type="ECO:0000313" key="17">
    <source>
        <dbReference type="EMBL" id="VAX28279.1"/>
    </source>
</evidence>
<dbReference type="NCBIfam" id="TIGR03592">
    <property type="entry name" value="yidC_oxa1_cterm"/>
    <property type="match status" value="1"/>
</dbReference>